<dbReference type="InterPro" id="IPR023582">
    <property type="entry name" value="Impact"/>
</dbReference>
<organism evidence="5 6">
    <name type="scientific">Gardnerella vaginalis 1500E</name>
    <dbReference type="NCBI Taxonomy" id="698957"/>
    <lineage>
        <taxon>Bacteria</taxon>
        <taxon>Bacillati</taxon>
        <taxon>Actinomycetota</taxon>
        <taxon>Actinomycetes</taxon>
        <taxon>Bifidobacteriales</taxon>
        <taxon>Bifidobacteriaceae</taxon>
        <taxon>Gardnerella</taxon>
    </lineage>
</organism>
<comment type="caution">
    <text evidence="5">The sequence shown here is derived from an EMBL/GenBank/DDBJ whole genome shotgun (WGS) entry which is preliminary data.</text>
</comment>
<comment type="similarity">
    <text evidence="1">Belongs to the IMPACT family.</text>
</comment>
<accession>I4LZY2</accession>
<dbReference type="EMBL" id="ADES01000014">
    <property type="protein sequence ID" value="EIK82522.1"/>
    <property type="molecule type" value="Genomic_DNA"/>
</dbReference>
<protein>
    <recommendedName>
        <fullName evidence="7">Impact N-terminal domain-containing protein</fullName>
    </recommendedName>
</protein>
<dbReference type="SUPFAM" id="SSF54980">
    <property type="entry name" value="EF-G C-terminal domain-like"/>
    <property type="match status" value="1"/>
</dbReference>
<evidence type="ECO:0000256" key="2">
    <source>
        <dbReference type="SAM" id="MobiDB-lite"/>
    </source>
</evidence>
<dbReference type="InterPro" id="IPR015269">
    <property type="entry name" value="UPF0029_Impact_C"/>
</dbReference>
<dbReference type="AlphaFoldDB" id="I4LZY2"/>
<dbReference type="GO" id="GO:0005737">
    <property type="term" value="C:cytoplasm"/>
    <property type="evidence" value="ECO:0007669"/>
    <property type="project" value="TreeGrafter"/>
</dbReference>
<evidence type="ECO:0000256" key="1">
    <source>
        <dbReference type="ARBA" id="ARBA00007665"/>
    </source>
</evidence>
<gene>
    <name evidence="5" type="ORF">CGSMWGv1500E_04926</name>
</gene>
<evidence type="ECO:0000313" key="5">
    <source>
        <dbReference type="EMBL" id="EIK82522.1"/>
    </source>
</evidence>
<feature type="domain" description="Impact N-terminal" evidence="3">
    <location>
        <begin position="34"/>
        <end position="140"/>
    </location>
</feature>
<dbReference type="InterPro" id="IPR036956">
    <property type="entry name" value="Impact_N_sf"/>
</dbReference>
<evidence type="ECO:0008006" key="7">
    <source>
        <dbReference type="Google" id="ProtNLM"/>
    </source>
</evidence>
<proteinExistence type="inferred from homology"/>
<dbReference type="InterPro" id="IPR001498">
    <property type="entry name" value="Impact_N"/>
</dbReference>
<dbReference type="InterPro" id="IPR020568">
    <property type="entry name" value="Ribosomal_Su5_D2-typ_SF"/>
</dbReference>
<dbReference type="Pfam" id="PF01205">
    <property type="entry name" value="Impact_N"/>
    <property type="match status" value="1"/>
</dbReference>
<feature type="compositionally biased region" description="Polar residues" evidence="2">
    <location>
        <begin position="1"/>
        <end position="27"/>
    </location>
</feature>
<dbReference type="RefSeq" id="WP_004129070.1">
    <property type="nucleotide sequence ID" value="NZ_ADES01000014.1"/>
</dbReference>
<dbReference type="GO" id="GO:0006446">
    <property type="term" value="P:regulation of translational initiation"/>
    <property type="evidence" value="ECO:0007669"/>
    <property type="project" value="TreeGrafter"/>
</dbReference>
<dbReference type="Gene3D" id="3.30.230.30">
    <property type="entry name" value="Impact, N-terminal domain"/>
    <property type="match status" value="1"/>
</dbReference>
<dbReference type="PANTHER" id="PTHR16301">
    <property type="entry name" value="IMPACT-RELATED"/>
    <property type="match status" value="1"/>
</dbReference>
<dbReference type="Pfam" id="PF09186">
    <property type="entry name" value="DUF1949"/>
    <property type="match status" value="1"/>
</dbReference>
<dbReference type="PANTHER" id="PTHR16301:SF20">
    <property type="entry name" value="IMPACT FAMILY MEMBER YIGZ"/>
    <property type="match status" value="1"/>
</dbReference>
<dbReference type="InterPro" id="IPR035647">
    <property type="entry name" value="EFG_III/V"/>
</dbReference>
<feature type="region of interest" description="Disordered" evidence="2">
    <location>
        <begin position="1"/>
        <end position="28"/>
    </location>
</feature>
<name>I4LZY2_GARVA</name>
<sequence>MQDSHTVSHTASHTVLRTVQEDSSNPAHDSFVEKKSEFIGNICHVTTLDEALDFVQSVKAANPKARHVAYAAICGMRGEQLCERMSDDGEPASTAGKPILDVLRSANLTDCVITVTRYFGGILLGSGGLTRAYARSASMAVAAAKIVDIVSCISFACNLKYQQLRMLQHIVSQVEGVIDSENYGANITLNISVPTYKSEEFLLLVRNAFSGSVVPEVLCRKQMVL</sequence>
<dbReference type="SUPFAM" id="SSF54211">
    <property type="entry name" value="Ribosomal protein S5 domain 2-like"/>
    <property type="match status" value="1"/>
</dbReference>
<dbReference type="Proteomes" id="UP000032875">
    <property type="component" value="Unassembled WGS sequence"/>
</dbReference>
<evidence type="ECO:0000259" key="4">
    <source>
        <dbReference type="Pfam" id="PF09186"/>
    </source>
</evidence>
<evidence type="ECO:0000313" key="6">
    <source>
        <dbReference type="Proteomes" id="UP000032875"/>
    </source>
</evidence>
<evidence type="ECO:0000259" key="3">
    <source>
        <dbReference type="Pfam" id="PF01205"/>
    </source>
</evidence>
<feature type="domain" description="UPF0029" evidence="4">
    <location>
        <begin position="157"/>
        <end position="211"/>
    </location>
</feature>
<reference evidence="5 6" key="1">
    <citation type="journal article" date="2012" name="J. Bacteriol.">
        <title>Comparative Genomic Analyses of 17 Clinical Isolates of Gardnerella vaginalis Provide Evidence of Multiple Genetically Isolated Clades Consistent with Subspeciation into Genovars.</title>
        <authorList>
            <person name="Ahmed A."/>
            <person name="Earl J."/>
            <person name="Retchless A."/>
            <person name="Hillier S."/>
            <person name="Rabe L."/>
            <person name="Cherpes T."/>
            <person name="Powell E."/>
            <person name="Janto B."/>
            <person name="Eutsey R."/>
            <person name="Hiller N.L."/>
            <person name="Boissy R."/>
            <person name="Dahlgreen M."/>
            <person name="Hall B."/>
            <person name="Costerton J."/>
            <person name="Post J.C."/>
            <person name="Hu F."/>
            <person name="Ehrlich G."/>
        </authorList>
    </citation>
    <scope>NUCLEOTIDE SEQUENCE [LARGE SCALE GENOMIC DNA]</scope>
    <source>
        <strain evidence="5 6">1500E</strain>
    </source>
</reference>
<dbReference type="Gene3D" id="3.30.70.240">
    <property type="match status" value="1"/>
</dbReference>
<dbReference type="PATRIC" id="fig|698957.3.peg.958"/>